<dbReference type="SUPFAM" id="SSF47473">
    <property type="entry name" value="EF-hand"/>
    <property type="match status" value="1"/>
</dbReference>
<dbReference type="SMART" id="SM00054">
    <property type="entry name" value="EFh"/>
    <property type="match status" value="3"/>
</dbReference>
<dbReference type="InterPro" id="IPR018247">
    <property type="entry name" value="EF_Hand_1_Ca_BS"/>
</dbReference>
<evidence type="ECO:0000256" key="2">
    <source>
        <dbReference type="SAM" id="MobiDB-lite"/>
    </source>
</evidence>
<dbReference type="InterPro" id="IPR002048">
    <property type="entry name" value="EF_hand_dom"/>
</dbReference>
<name>A0A7S0P749_9EUKA</name>
<evidence type="ECO:0000256" key="1">
    <source>
        <dbReference type="ARBA" id="ARBA00022837"/>
    </source>
</evidence>
<evidence type="ECO:0000259" key="3">
    <source>
        <dbReference type="PROSITE" id="PS50222"/>
    </source>
</evidence>
<dbReference type="PROSITE" id="PS00018">
    <property type="entry name" value="EF_HAND_1"/>
    <property type="match status" value="1"/>
</dbReference>
<dbReference type="AlphaFoldDB" id="A0A7S0P749"/>
<evidence type="ECO:0000313" key="4">
    <source>
        <dbReference type="EMBL" id="CAD8553654.1"/>
    </source>
</evidence>
<reference evidence="4" key="1">
    <citation type="submission" date="2021-01" db="EMBL/GenBank/DDBJ databases">
        <authorList>
            <person name="Corre E."/>
            <person name="Pelletier E."/>
            <person name="Niang G."/>
            <person name="Scheremetjew M."/>
            <person name="Finn R."/>
            <person name="Kale V."/>
            <person name="Holt S."/>
            <person name="Cochrane G."/>
            <person name="Meng A."/>
            <person name="Brown T."/>
            <person name="Cohen L."/>
        </authorList>
    </citation>
    <scope>NUCLEOTIDE SEQUENCE</scope>
    <source>
        <strain evidence="4">RCC1130</strain>
    </source>
</reference>
<sequence length="162" mass="18308">MESLWSALDKDKSGFVTMQEFGAFMKRGQPEKGPTWKERLQNEQDEKGRQARLEKQTTSGRFISTVEPASAEELQQLSVLLREQLEDPKMWSAVFRKAASDGSGNITFDEFSGVVRQDLKLKKSTLPDAQLQRLWRSLDVDSSGFVVMQEIGLFLETGLACD</sequence>
<dbReference type="EMBL" id="HBER01057999">
    <property type="protein sequence ID" value="CAD8553654.1"/>
    <property type="molecule type" value="Transcribed_RNA"/>
</dbReference>
<gene>
    <name evidence="4" type="ORF">CLEP1334_LOCUS28945</name>
</gene>
<protein>
    <recommendedName>
        <fullName evidence="3">EF-hand domain-containing protein</fullName>
    </recommendedName>
</protein>
<feature type="domain" description="EF-hand" evidence="3">
    <location>
        <begin position="86"/>
        <end position="121"/>
    </location>
</feature>
<organism evidence="4">
    <name type="scientific">Calcidiscus leptoporus</name>
    <dbReference type="NCBI Taxonomy" id="127549"/>
    <lineage>
        <taxon>Eukaryota</taxon>
        <taxon>Haptista</taxon>
        <taxon>Haptophyta</taxon>
        <taxon>Prymnesiophyceae</taxon>
        <taxon>Coccolithales</taxon>
        <taxon>Calcidiscaceae</taxon>
        <taxon>Calcidiscus</taxon>
    </lineage>
</organism>
<dbReference type="GO" id="GO:0005509">
    <property type="term" value="F:calcium ion binding"/>
    <property type="evidence" value="ECO:0007669"/>
    <property type="project" value="InterPro"/>
</dbReference>
<dbReference type="PROSITE" id="PS50222">
    <property type="entry name" value="EF_HAND_2"/>
    <property type="match status" value="2"/>
</dbReference>
<feature type="region of interest" description="Disordered" evidence="2">
    <location>
        <begin position="25"/>
        <end position="56"/>
    </location>
</feature>
<keyword evidence="1" id="KW-0106">Calcium</keyword>
<dbReference type="Gene3D" id="1.10.238.10">
    <property type="entry name" value="EF-hand"/>
    <property type="match status" value="1"/>
</dbReference>
<dbReference type="InterPro" id="IPR011992">
    <property type="entry name" value="EF-hand-dom_pair"/>
</dbReference>
<proteinExistence type="predicted"/>
<accession>A0A7S0P749</accession>
<feature type="compositionally biased region" description="Basic and acidic residues" evidence="2">
    <location>
        <begin position="28"/>
        <end position="55"/>
    </location>
</feature>
<dbReference type="Pfam" id="PF13202">
    <property type="entry name" value="EF-hand_5"/>
    <property type="match status" value="1"/>
</dbReference>
<feature type="domain" description="EF-hand" evidence="3">
    <location>
        <begin position="1"/>
        <end position="31"/>
    </location>
</feature>